<keyword evidence="3" id="KW-1185">Reference proteome</keyword>
<dbReference type="CDD" id="cd24058">
    <property type="entry name" value="ASKHA_NBD_ROK_PPGK"/>
    <property type="match status" value="1"/>
</dbReference>
<comment type="similarity">
    <text evidence="1">Belongs to the ROK (NagC/XylR) family.</text>
</comment>
<dbReference type="InterPro" id="IPR043129">
    <property type="entry name" value="ATPase_NBD"/>
</dbReference>
<keyword evidence="2" id="KW-0418">Kinase</keyword>
<evidence type="ECO:0000313" key="3">
    <source>
        <dbReference type="Proteomes" id="UP000199679"/>
    </source>
</evidence>
<accession>A0A1H1MZZ9</accession>
<dbReference type="RefSeq" id="WP_091367870.1">
    <property type="nucleotide sequence ID" value="NZ_LT629740.1"/>
</dbReference>
<organism evidence="2 3">
    <name type="scientific">Mucilaginibacter mallensis</name>
    <dbReference type="NCBI Taxonomy" id="652787"/>
    <lineage>
        <taxon>Bacteria</taxon>
        <taxon>Pseudomonadati</taxon>
        <taxon>Bacteroidota</taxon>
        <taxon>Sphingobacteriia</taxon>
        <taxon>Sphingobacteriales</taxon>
        <taxon>Sphingobacteriaceae</taxon>
        <taxon>Mucilaginibacter</taxon>
    </lineage>
</organism>
<dbReference type="PANTHER" id="PTHR18964:SF149">
    <property type="entry name" value="BIFUNCTIONAL UDP-N-ACETYLGLUCOSAMINE 2-EPIMERASE_N-ACETYLMANNOSAMINE KINASE"/>
    <property type="match status" value="1"/>
</dbReference>
<reference evidence="2 3" key="1">
    <citation type="submission" date="2016-10" db="EMBL/GenBank/DDBJ databases">
        <authorList>
            <person name="de Groot N.N."/>
        </authorList>
    </citation>
    <scope>NUCLEOTIDE SEQUENCE [LARGE SCALE GENOMIC DNA]</scope>
    <source>
        <strain evidence="2 3">MP1X4</strain>
    </source>
</reference>
<dbReference type="Pfam" id="PF00480">
    <property type="entry name" value="ROK"/>
    <property type="match status" value="1"/>
</dbReference>
<evidence type="ECO:0000313" key="2">
    <source>
        <dbReference type="EMBL" id="SDR92262.1"/>
    </source>
</evidence>
<dbReference type="InterPro" id="IPR000600">
    <property type="entry name" value="ROK"/>
</dbReference>
<keyword evidence="2" id="KW-0808">Transferase</keyword>
<dbReference type="SUPFAM" id="SSF53067">
    <property type="entry name" value="Actin-like ATPase domain"/>
    <property type="match status" value="1"/>
</dbReference>
<dbReference type="Gene3D" id="3.30.420.40">
    <property type="match status" value="2"/>
</dbReference>
<gene>
    <name evidence="2" type="ORF">SAMN05216490_0205</name>
</gene>
<dbReference type="EMBL" id="LT629740">
    <property type="protein sequence ID" value="SDR92262.1"/>
    <property type="molecule type" value="Genomic_DNA"/>
</dbReference>
<dbReference type="PANTHER" id="PTHR18964">
    <property type="entry name" value="ROK (REPRESSOR, ORF, KINASE) FAMILY"/>
    <property type="match status" value="1"/>
</dbReference>
<proteinExistence type="inferred from homology"/>
<name>A0A1H1MZZ9_MUCMA</name>
<evidence type="ECO:0000256" key="1">
    <source>
        <dbReference type="ARBA" id="ARBA00006479"/>
    </source>
</evidence>
<dbReference type="GO" id="GO:0016301">
    <property type="term" value="F:kinase activity"/>
    <property type="evidence" value="ECO:0007669"/>
    <property type="project" value="UniProtKB-KW"/>
</dbReference>
<dbReference type="STRING" id="652787.SAMN05216490_0205"/>
<protein>
    <submittedName>
        <fullName evidence="2">Polyphosphate glucokinase</fullName>
    </submittedName>
</protein>
<dbReference type="AlphaFoldDB" id="A0A1H1MZZ9"/>
<sequence length="254" mass="27891">MKNSSAQLQVLSIDIGGSHIKATILNSEGKLQMAYEKIVTPMPSTPENMMEAIKTLIKNFPEYTNISVGFPGYVRNGVIKTAPNLGNEAWKDFDLSKKLEAELGKPAKVVNDADMQGLGVVTGKGFEMVLTLGTGFGTALLMDGHLLPHLEIAHHPISKKEKKAVTYDDYIGERALEAEGKKKWNERMQKVFEVLKTVFNYDTLYIGGGNADKLTFPLDANMKIVTNEDGIKGGARLWTMNEEPITETLSAATK</sequence>
<dbReference type="Proteomes" id="UP000199679">
    <property type="component" value="Chromosome I"/>
</dbReference>
<dbReference type="OrthoDB" id="849313at2"/>